<comment type="pathway">
    <text evidence="1">Nitrogen metabolism; urea cycle; L-ornithine and urea from L-arginine: step 1/1.</text>
</comment>
<keyword evidence="6 10" id="KW-0378">Hydrolase</keyword>
<keyword evidence="7 9" id="KW-0464">Manganese</keyword>
<dbReference type="InterPro" id="IPR005925">
    <property type="entry name" value="Agmatinase-rel"/>
</dbReference>
<dbReference type="GO" id="GO:0008783">
    <property type="term" value="F:agmatinase activity"/>
    <property type="evidence" value="ECO:0000318"/>
    <property type="project" value="GO_Central"/>
</dbReference>
<accession>A0A0U9HKY0</accession>
<dbReference type="CDD" id="cd11593">
    <property type="entry name" value="Agmatinase-like_2"/>
    <property type="match status" value="1"/>
</dbReference>
<sequence>MGHTAPYRLRPESVQRVIEAALTLVRELVHLKGETVKRLEKDAEKVPALLGLPLGHNSSFQQGPAFAPALIRESMWCHSTNSFTEKGIDLNDIRNLVDVGNLPIQELRDCGVDDKQLFDAISSAVKIIYQQKPLYPIVMGGDHSVTWPVVRGVVEAAGQPVDILHFDAHPDMYDCFEGNRYSHASGFARIMEDGLARNLLQVGIRSITGEGRAQAKKFGVRQFEMHSYEDHREYLENLTLGEGCAGVYVSIDVDCLDPAYAPGISHHEPGGMSFRDVMNVLHNLKGNIIGADVVEYNPQRDRDSMTAMVAAKFVRELAAKMAK</sequence>
<dbReference type="Pfam" id="PF00491">
    <property type="entry name" value="Arginase"/>
    <property type="match status" value="1"/>
</dbReference>
<dbReference type="Gene3D" id="3.40.800.10">
    <property type="entry name" value="Ureohydrolase domain"/>
    <property type="match status" value="1"/>
</dbReference>
<evidence type="ECO:0000256" key="5">
    <source>
        <dbReference type="ARBA" id="ARBA00022723"/>
    </source>
</evidence>
<evidence type="ECO:0000313" key="11">
    <source>
        <dbReference type="EMBL" id="GAQ85828.1"/>
    </source>
</evidence>
<dbReference type="PANTHER" id="PTHR11358">
    <property type="entry name" value="ARGINASE/AGMATINASE"/>
    <property type="match status" value="1"/>
</dbReference>
<keyword evidence="4" id="KW-0056">Arginine metabolism</keyword>
<dbReference type="SUPFAM" id="SSF52768">
    <property type="entry name" value="Arginase/deacetylase"/>
    <property type="match status" value="1"/>
</dbReference>
<dbReference type="EMBL" id="DF237205">
    <property type="protein sequence ID" value="GAQ85828.1"/>
    <property type="molecule type" value="Genomic_DNA"/>
</dbReference>
<comment type="cofactor">
    <cofactor evidence="9">
        <name>Mn(2+)</name>
        <dbReference type="ChEBI" id="CHEBI:29035"/>
    </cofactor>
    <text evidence="9">Binds 2 manganese ions per subunit.</text>
</comment>
<dbReference type="NCBIfam" id="TIGR01230">
    <property type="entry name" value="agmatinase"/>
    <property type="match status" value="1"/>
</dbReference>
<dbReference type="GO" id="GO:0004053">
    <property type="term" value="F:arginase activity"/>
    <property type="evidence" value="ECO:0007669"/>
    <property type="project" value="UniProtKB-EC"/>
</dbReference>
<proteinExistence type="inferred from homology"/>
<feature type="binding site" evidence="9">
    <location>
        <position position="167"/>
    </location>
    <ligand>
        <name>Mn(2+)</name>
        <dbReference type="ChEBI" id="CHEBI:29035"/>
        <label>1</label>
    </ligand>
</feature>
<feature type="binding site" evidence="9">
    <location>
        <position position="252"/>
    </location>
    <ligand>
        <name>Mn(2+)</name>
        <dbReference type="ChEBI" id="CHEBI:29035"/>
        <label>1</label>
    </ligand>
</feature>
<reference evidence="11 12" key="1">
    <citation type="journal article" date="2014" name="Nat. Commun.">
        <title>Klebsormidium flaccidum genome reveals primary factors for plant terrestrial adaptation.</title>
        <authorList>
            <person name="Hori K."/>
            <person name="Maruyama F."/>
            <person name="Fujisawa T."/>
            <person name="Togashi T."/>
            <person name="Yamamoto N."/>
            <person name="Seo M."/>
            <person name="Sato S."/>
            <person name="Yamada T."/>
            <person name="Mori H."/>
            <person name="Tajima N."/>
            <person name="Moriyama T."/>
            <person name="Ikeuchi M."/>
            <person name="Watanabe M."/>
            <person name="Wada H."/>
            <person name="Kobayashi K."/>
            <person name="Saito M."/>
            <person name="Masuda T."/>
            <person name="Sasaki-Sekimoto Y."/>
            <person name="Mashiguchi K."/>
            <person name="Awai K."/>
            <person name="Shimojima M."/>
            <person name="Masuda S."/>
            <person name="Iwai M."/>
            <person name="Nobusawa T."/>
            <person name="Narise T."/>
            <person name="Kondo S."/>
            <person name="Saito H."/>
            <person name="Sato R."/>
            <person name="Murakawa M."/>
            <person name="Ihara Y."/>
            <person name="Oshima-Yamada Y."/>
            <person name="Ohtaka K."/>
            <person name="Satoh M."/>
            <person name="Sonobe K."/>
            <person name="Ishii M."/>
            <person name="Ohtani R."/>
            <person name="Kanamori-Sato M."/>
            <person name="Honoki R."/>
            <person name="Miyazaki D."/>
            <person name="Mochizuki H."/>
            <person name="Umetsu J."/>
            <person name="Higashi K."/>
            <person name="Shibata D."/>
            <person name="Kamiya Y."/>
            <person name="Sato N."/>
            <person name="Nakamura Y."/>
            <person name="Tabata S."/>
            <person name="Ida S."/>
            <person name="Kurokawa K."/>
            <person name="Ohta H."/>
        </authorList>
    </citation>
    <scope>NUCLEOTIDE SEQUENCE [LARGE SCALE GENOMIC DNA]</scope>
    <source>
        <strain evidence="11 12">NIES-2285</strain>
    </source>
</reference>
<dbReference type="InterPro" id="IPR023696">
    <property type="entry name" value="Ureohydrolase_dom_sf"/>
</dbReference>
<dbReference type="PIRSF" id="PIRSF036979">
    <property type="entry name" value="Arginase"/>
    <property type="match status" value="1"/>
</dbReference>
<feature type="binding site" evidence="9">
    <location>
        <position position="169"/>
    </location>
    <ligand>
        <name>Mn(2+)</name>
        <dbReference type="ChEBI" id="CHEBI:29035"/>
        <label>1</label>
    </ligand>
</feature>
<dbReference type="FunFam" id="3.40.800.10:FF:000007">
    <property type="entry name" value="Arginase 1, mitochondrial"/>
    <property type="match status" value="1"/>
</dbReference>
<dbReference type="OrthoDB" id="288726at2759"/>
<evidence type="ECO:0000256" key="1">
    <source>
        <dbReference type="ARBA" id="ARBA00005098"/>
    </source>
</evidence>
<comment type="catalytic activity">
    <reaction evidence="8">
        <text>L-arginine + H2O = urea + L-ornithine</text>
        <dbReference type="Rhea" id="RHEA:20569"/>
        <dbReference type="ChEBI" id="CHEBI:15377"/>
        <dbReference type="ChEBI" id="CHEBI:16199"/>
        <dbReference type="ChEBI" id="CHEBI:32682"/>
        <dbReference type="ChEBI" id="CHEBI:46911"/>
        <dbReference type="EC" id="3.5.3.1"/>
    </reaction>
</comment>
<name>A0A0U9HKY0_KLENI</name>
<feature type="binding site" evidence="9">
    <location>
        <position position="143"/>
    </location>
    <ligand>
        <name>Mn(2+)</name>
        <dbReference type="ChEBI" id="CHEBI:29035"/>
        <label>1</label>
    </ligand>
</feature>
<evidence type="ECO:0000256" key="4">
    <source>
        <dbReference type="ARBA" id="ARBA00022503"/>
    </source>
</evidence>
<dbReference type="InterPro" id="IPR020855">
    <property type="entry name" value="Ureohydrolase_Mn_BS"/>
</dbReference>
<evidence type="ECO:0000313" key="12">
    <source>
        <dbReference type="Proteomes" id="UP000054558"/>
    </source>
</evidence>
<comment type="similarity">
    <text evidence="2">Belongs to the arginase family. Agmatinase subfamily.</text>
</comment>
<evidence type="ECO:0000256" key="6">
    <source>
        <dbReference type="ARBA" id="ARBA00022801"/>
    </source>
</evidence>
<dbReference type="EC" id="3.5.3.1" evidence="3"/>
<evidence type="ECO:0000256" key="7">
    <source>
        <dbReference type="ARBA" id="ARBA00023211"/>
    </source>
</evidence>
<protein>
    <recommendedName>
        <fullName evidence="3">arginase</fullName>
        <ecNumber evidence="3">3.5.3.1</ecNumber>
    </recommendedName>
</protein>
<evidence type="ECO:0000256" key="9">
    <source>
        <dbReference type="PIRSR" id="PIRSR036979-1"/>
    </source>
</evidence>
<dbReference type="GO" id="GO:0046872">
    <property type="term" value="F:metal ion binding"/>
    <property type="evidence" value="ECO:0007669"/>
    <property type="project" value="UniProtKB-KW"/>
</dbReference>
<feature type="binding site" evidence="9">
    <location>
        <position position="254"/>
    </location>
    <ligand>
        <name>Mn(2+)</name>
        <dbReference type="ChEBI" id="CHEBI:29035"/>
        <label>1</label>
    </ligand>
</feature>
<dbReference type="STRING" id="105231.A0A0U9HKY0"/>
<evidence type="ECO:0000256" key="10">
    <source>
        <dbReference type="RuleBase" id="RU003684"/>
    </source>
</evidence>
<dbReference type="Proteomes" id="UP000054558">
    <property type="component" value="Unassembled WGS sequence"/>
</dbReference>
<dbReference type="PROSITE" id="PS51409">
    <property type="entry name" value="ARGINASE_2"/>
    <property type="match status" value="1"/>
</dbReference>
<evidence type="ECO:0000256" key="8">
    <source>
        <dbReference type="ARBA" id="ARBA00047391"/>
    </source>
</evidence>
<organism evidence="11 12">
    <name type="scientific">Klebsormidium nitens</name>
    <name type="common">Green alga</name>
    <name type="synonym">Ulothrix nitens</name>
    <dbReference type="NCBI Taxonomy" id="105231"/>
    <lineage>
        <taxon>Eukaryota</taxon>
        <taxon>Viridiplantae</taxon>
        <taxon>Streptophyta</taxon>
        <taxon>Klebsormidiophyceae</taxon>
        <taxon>Klebsormidiales</taxon>
        <taxon>Klebsormidiaceae</taxon>
        <taxon>Klebsormidium</taxon>
    </lineage>
</organism>
<evidence type="ECO:0000256" key="2">
    <source>
        <dbReference type="ARBA" id="ARBA00009227"/>
    </source>
</evidence>
<gene>
    <name evidence="11" type="ORF">KFL_002560120</name>
</gene>
<feature type="binding site" evidence="9">
    <location>
        <position position="171"/>
    </location>
    <ligand>
        <name>Mn(2+)</name>
        <dbReference type="ChEBI" id="CHEBI:29035"/>
        <label>1</label>
    </ligand>
</feature>
<evidence type="ECO:0000256" key="3">
    <source>
        <dbReference type="ARBA" id="ARBA00012168"/>
    </source>
</evidence>
<dbReference type="InterPro" id="IPR006035">
    <property type="entry name" value="Ureohydrolase"/>
</dbReference>
<dbReference type="AlphaFoldDB" id="A0A0U9HKY0"/>
<keyword evidence="12" id="KW-1185">Reference proteome</keyword>
<keyword evidence="5 9" id="KW-0479">Metal-binding</keyword>
<dbReference type="OMA" id="CIDAGFV"/>
<dbReference type="PROSITE" id="PS01053">
    <property type="entry name" value="ARGINASE_1"/>
    <property type="match status" value="1"/>
</dbReference>
<dbReference type="GO" id="GO:0033389">
    <property type="term" value="P:putrescine biosynthetic process from arginine, via agmatine"/>
    <property type="evidence" value="ECO:0000318"/>
    <property type="project" value="GO_Central"/>
</dbReference>
<dbReference type="PANTHER" id="PTHR11358:SF26">
    <property type="entry name" value="GUANIDINO ACID HYDROLASE, MITOCHONDRIAL"/>
    <property type="match status" value="1"/>
</dbReference>